<accession>A0A2H0N5X0</accession>
<gene>
    <name evidence="2" type="ORF">COV59_01445</name>
</gene>
<protein>
    <submittedName>
        <fullName evidence="2">Uncharacterized protein</fullName>
    </submittedName>
</protein>
<evidence type="ECO:0000313" key="3">
    <source>
        <dbReference type="Proteomes" id="UP000229600"/>
    </source>
</evidence>
<feature type="compositionally biased region" description="Basic and acidic residues" evidence="1">
    <location>
        <begin position="157"/>
        <end position="178"/>
    </location>
</feature>
<dbReference type="EMBL" id="PCWN01000005">
    <property type="protein sequence ID" value="PIR04282.1"/>
    <property type="molecule type" value="Genomic_DNA"/>
</dbReference>
<feature type="region of interest" description="Disordered" evidence="1">
    <location>
        <begin position="1"/>
        <end position="22"/>
    </location>
</feature>
<dbReference type="Proteomes" id="UP000229600">
    <property type="component" value="Unassembled WGS sequence"/>
</dbReference>
<evidence type="ECO:0000256" key="1">
    <source>
        <dbReference type="SAM" id="MobiDB-lite"/>
    </source>
</evidence>
<evidence type="ECO:0000313" key="2">
    <source>
        <dbReference type="EMBL" id="PIR04282.1"/>
    </source>
</evidence>
<proteinExistence type="predicted"/>
<sequence>MNGDQVVNPSNLSQTSGPPQRRLTQVHQVKVDLNLRVIPKEVSRRFDAGLGTSAGQHQEVDFLLPSLSQPVQLGTNLVVGDPQSIADRLTIRLIQPEVNTTFTPCSRCRQPRRDGVDTIERRARGHTVANGVTDEVRPIKKEAHPLGSQEPALLAQEESHGIPVEDHPHHDGEGEQVHHPPCPHVSVRAVLERVPDRALTVQNREFEGEAVIRHARHDVLGEEFTPRLHPTIDRKTGISNLSRWGRHDFPPRCNEF</sequence>
<comment type="caution">
    <text evidence="2">The sequence shown here is derived from an EMBL/GenBank/DDBJ whole genome shotgun (WGS) entry which is preliminary data.</text>
</comment>
<reference evidence="2 3" key="1">
    <citation type="submission" date="2017-09" db="EMBL/GenBank/DDBJ databases">
        <title>Depth-based differentiation of microbial function through sediment-hosted aquifers and enrichment of novel symbionts in the deep terrestrial subsurface.</title>
        <authorList>
            <person name="Probst A.J."/>
            <person name="Ladd B."/>
            <person name="Jarett J.K."/>
            <person name="Geller-Mcgrath D.E."/>
            <person name="Sieber C.M."/>
            <person name="Emerson J.B."/>
            <person name="Anantharaman K."/>
            <person name="Thomas B.C."/>
            <person name="Malmstrom R."/>
            <person name="Stieglmeier M."/>
            <person name="Klingl A."/>
            <person name="Woyke T."/>
            <person name="Ryan C.M."/>
            <person name="Banfield J.F."/>
        </authorList>
    </citation>
    <scope>NUCLEOTIDE SEQUENCE [LARGE SCALE GENOMIC DNA]</scope>
    <source>
        <strain evidence="2">CG11_big_fil_rev_8_21_14_0_20_39_34</strain>
    </source>
</reference>
<feature type="region of interest" description="Disordered" evidence="1">
    <location>
        <begin position="143"/>
        <end position="180"/>
    </location>
</feature>
<dbReference type="AlphaFoldDB" id="A0A2H0N5X0"/>
<organism evidence="2 3">
    <name type="scientific">Candidatus Magasanikbacteria bacterium CG11_big_fil_rev_8_21_14_0_20_39_34</name>
    <dbReference type="NCBI Taxonomy" id="1974653"/>
    <lineage>
        <taxon>Bacteria</taxon>
        <taxon>Candidatus Magasanikiibacteriota</taxon>
    </lineage>
</organism>
<name>A0A2H0N5X0_9BACT</name>